<keyword evidence="1" id="KW-1133">Transmembrane helix</keyword>
<organism evidence="3">
    <name type="scientific">marine sediment metagenome</name>
    <dbReference type="NCBI Taxonomy" id="412755"/>
    <lineage>
        <taxon>unclassified sequences</taxon>
        <taxon>metagenomes</taxon>
        <taxon>ecological metagenomes</taxon>
    </lineage>
</organism>
<dbReference type="PANTHER" id="PTHR11360:SF284">
    <property type="entry name" value="EG:103B4.3 PROTEIN-RELATED"/>
    <property type="match status" value="1"/>
</dbReference>
<feature type="transmembrane region" description="Helical" evidence="1">
    <location>
        <begin position="136"/>
        <end position="155"/>
    </location>
</feature>
<feature type="non-terminal residue" evidence="3">
    <location>
        <position position="242"/>
    </location>
</feature>
<dbReference type="InterPro" id="IPR020846">
    <property type="entry name" value="MFS_dom"/>
</dbReference>
<feature type="transmembrane region" description="Helical" evidence="1">
    <location>
        <begin position="7"/>
        <end position="27"/>
    </location>
</feature>
<dbReference type="Pfam" id="PF07690">
    <property type="entry name" value="MFS_1"/>
    <property type="match status" value="1"/>
</dbReference>
<keyword evidence="1" id="KW-0472">Membrane</keyword>
<feature type="transmembrane region" description="Helical" evidence="1">
    <location>
        <begin position="47"/>
        <end position="67"/>
    </location>
</feature>
<reference evidence="3" key="1">
    <citation type="journal article" date="2014" name="Front. Microbiol.">
        <title>High frequency of phylogenetically diverse reductive dehalogenase-homologous genes in deep subseafloor sedimentary metagenomes.</title>
        <authorList>
            <person name="Kawai M."/>
            <person name="Futagami T."/>
            <person name="Toyoda A."/>
            <person name="Takaki Y."/>
            <person name="Nishi S."/>
            <person name="Hori S."/>
            <person name="Arai W."/>
            <person name="Tsubouchi T."/>
            <person name="Morono Y."/>
            <person name="Uchiyama I."/>
            <person name="Ito T."/>
            <person name="Fujiyama A."/>
            <person name="Inagaki F."/>
            <person name="Takami H."/>
        </authorList>
    </citation>
    <scope>NUCLEOTIDE SEQUENCE</scope>
    <source>
        <strain evidence="3">Expedition CK06-06</strain>
    </source>
</reference>
<evidence type="ECO:0000313" key="3">
    <source>
        <dbReference type="EMBL" id="GAG03352.1"/>
    </source>
</evidence>
<dbReference type="PANTHER" id="PTHR11360">
    <property type="entry name" value="MONOCARBOXYLATE TRANSPORTER"/>
    <property type="match status" value="1"/>
</dbReference>
<dbReference type="Gene3D" id="1.20.1250.20">
    <property type="entry name" value="MFS general substrate transporter like domains"/>
    <property type="match status" value="1"/>
</dbReference>
<feature type="domain" description="Major facilitator superfamily (MFS) profile" evidence="2">
    <location>
        <begin position="6"/>
        <end position="242"/>
    </location>
</feature>
<dbReference type="EMBL" id="BARS01026681">
    <property type="protein sequence ID" value="GAG03352.1"/>
    <property type="molecule type" value="Genomic_DNA"/>
</dbReference>
<feature type="transmembrane region" description="Helical" evidence="1">
    <location>
        <begin position="79"/>
        <end position="98"/>
    </location>
</feature>
<dbReference type="SUPFAM" id="SSF103473">
    <property type="entry name" value="MFS general substrate transporter"/>
    <property type="match status" value="1"/>
</dbReference>
<sequence length="242" mass="26716">MARPQRIFYGWVIVGIAVISLTLIYGIRHSFAVFFPPILDEFGWSRGSTAIMFSLNVLIYGFVAPVAGSLGDRWKPKRVILIGITILGLTTASCAFAHELWHFYLLFGILMPVGTALSGMPLFTPTLANWFVKRRGLAIGLGHIGGGFSFTYGIFAEFAISQLGWRAAYFILAGILVLVVLPLYSLLFHYRPEDKSLKAYGTSELLASKDSTAEVTAPENPVSGDWTLGRAMKTYQLWLLVL</sequence>
<feature type="transmembrane region" description="Helical" evidence="1">
    <location>
        <begin position="167"/>
        <end position="188"/>
    </location>
</feature>
<dbReference type="InterPro" id="IPR011701">
    <property type="entry name" value="MFS"/>
</dbReference>
<feature type="transmembrane region" description="Helical" evidence="1">
    <location>
        <begin position="104"/>
        <end position="124"/>
    </location>
</feature>
<proteinExistence type="predicted"/>
<comment type="caution">
    <text evidence="3">The sequence shown here is derived from an EMBL/GenBank/DDBJ whole genome shotgun (WGS) entry which is preliminary data.</text>
</comment>
<dbReference type="PROSITE" id="PS50850">
    <property type="entry name" value="MFS"/>
    <property type="match status" value="1"/>
</dbReference>
<protein>
    <recommendedName>
        <fullName evidence="2">Major facilitator superfamily (MFS) profile domain-containing protein</fullName>
    </recommendedName>
</protein>
<gene>
    <name evidence="3" type="ORF">S01H1_42025</name>
</gene>
<dbReference type="InterPro" id="IPR036259">
    <property type="entry name" value="MFS_trans_sf"/>
</dbReference>
<dbReference type="GO" id="GO:0022857">
    <property type="term" value="F:transmembrane transporter activity"/>
    <property type="evidence" value="ECO:0007669"/>
    <property type="project" value="InterPro"/>
</dbReference>
<dbReference type="AlphaFoldDB" id="X0UVW6"/>
<accession>X0UVW6</accession>
<dbReference type="InterPro" id="IPR050327">
    <property type="entry name" value="Proton-linked_MCT"/>
</dbReference>
<evidence type="ECO:0000256" key="1">
    <source>
        <dbReference type="SAM" id="Phobius"/>
    </source>
</evidence>
<evidence type="ECO:0000259" key="2">
    <source>
        <dbReference type="PROSITE" id="PS50850"/>
    </source>
</evidence>
<name>X0UVW6_9ZZZZ</name>
<keyword evidence="1" id="KW-0812">Transmembrane</keyword>